<evidence type="ECO:0000256" key="2">
    <source>
        <dbReference type="ARBA" id="ARBA00004664"/>
    </source>
</evidence>
<feature type="domain" description="N-(5'phosphoribosyl) anthranilate isomerase (PRAI)" evidence="10">
    <location>
        <begin position="3"/>
        <end position="205"/>
    </location>
</feature>
<evidence type="ECO:0000256" key="8">
    <source>
        <dbReference type="ARBA" id="ARBA00023235"/>
    </source>
</evidence>
<dbReference type="Pfam" id="PF00697">
    <property type="entry name" value="PRAI"/>
    <property type="match status" value="1"/>
</dbReference>
<dbReference type="InterPro" id="IPR013785">
    <property type="entry name" value="Aldolase_TIM"/>
</dbReference>
<evidence type="ECO:0000313" key="12">
    <source>
        <dbReference type="Proteomes" id="UP000607281"/>
    </source>
</evidence>
<comment type="similarity">
    <text evidence="9">Belongs to the TrpF family.</text>
</comment>
<dbReference type="SUPFAM" id="SSF51366">
    <property type="entry name" value="Ribulose-phoshate binding barrel"/>
    <property type="match status" value="1"/>
</dbReference>
<organism evidence="11 12">
    <name type="scientific">Anabaena subtropica FACHB-260</name>
    <dbReference type="NCBI Taxonomy" id="2692884"/>
    <lineage>
        <taxon>Bacteria</taxon>
        <taxon>Bacillati</taxon>
        <taxon>Cyanobacteriota</taxon>
        <taxon>Cyanophyceae</taxon>
        <taxon>Nostocales</taxon>
        <taxon>Nostocaceae</taxon>
        <taxon>Anabaena</taxon>
    </lineage>
</organism>
<accession>A0ABR8CP65</accession>
<dbReference type="EC" id="5.3.1.24" evidence="3 9"/>
<dbReference type="CDD" id="cd00405">
    <property type="entry name" value="PRAI"/>
    <property type="match status" value="1"/>
</dbReference>
<evidence type="ECO:0000256" key="7">
    <source>
        <dbReference type="ARBA" id="ARBA00023141"/>
    </source>
</evidence>
<dbReference type="NCBIfam" id="NF002298">
    <property type="entry name" value="PRK01222.1-4"/>
    <property type="match status" value="1"/>
</dbReference>
<keyword evidence="5 9" id="KW-0028">Amino-acid biosynthesis</keyword>
<evidence type="ECO:0000256" key="4">
    <source>
        <dbReference type="ARBA" id="ARBA00022272"/>
    </source>
</evidence>
<keyword evidence="7 9" id="KW-0057">Aromatic amino acid biosynthesis</keyword>
<evidence type="ECO:0000256" key="1">
    <source>
        <dbReference type="ARBA" id="ARBA00001164"/>
    </source>
</evidence>
<evidence type="ECO:0000256" key="3">
    <source>
        <dbReference type="ARBA" id="ARBA00012572"/>
    </source>
</evidence>
<dbReference type="EMBL" id="JACJRF010000012">
    <property type="protein sequence ID" value="MBD2344353.1"/>
    <property type="molecule type" value="Genomic_DNA"/>
</dbReference>
<comment type="caution">
    <text evidence="11">The sequence shown here is derived from an EMBL/GenBank/DDBJ whole genome shotgun (WGS) entry which is preliminary data.</text>
</comment>
<dbReference type="Gene3D" id="3.20.20.70">
    <property type="entry name" value="Aldolase class I"/>
    <property type="match status" value="1"/>
</dbReference>
<evidence type="ECO:0000256" key="5">
    <source>
        <dbReference type="ARBA" id="ARBA00022605"/>
    </source>
</evidence>
<evidence type="ECO:0000256" key="6">
    <source>
        <dbReference type="ARBA" id="ARBA00022822"/>
    </source>
</evidence>
<dbReference type="InterPro" id="IPR044643">
    <property type="entry name" value="TrpF_fam"/>
</dbReference>
<name>A0ABR8CP65_9NOST</name>
<sequence length="222" mass="23909">MRVKICGITQPQQSVAIASLGATALGFICVPSSPRYVTAAQIRASVTPLPENIDKIGVFANGSISEISQTVLDSGLTGVQLHGDETPEFCDQLRQSLPQVEILKALRVRSFEHLEQAVIYTKYIDTLLLDAYHPQQLGGTGQTLDWQMLQQFQPICPWLLAGGLTPDNVLEALSQLNPDGIDLSSGVELQPGNKDLDKVALLFQKLGSGGVGRGKRDEGDNS</sequence>
<comment type="pathway">
    <text evidence="2 9">Amino-acid biosynthesis; L-tryptophan biosynthesis; L-tryptophan from chorismate: step 3/5.</text>
</comment>
<keyword evidence="6 9" id="KW-0822">Tryptophan biosynthesis</keyword>
<evidence type="ECO:0000256" key="9">
    <source>
        <dbReference type="HAMAP-Rule" id="MF_00135"/>
    </source>
</evidence>
<dbReference type="InterPro" id="IPR001240">
    <property type="entry name" value="PRAI_dom"/>
</dbReference>
<keyword evidence="8 9" id="KW-0413">Isomerase</keyword>
<dbReference type="PANTHER" id="PTHR42894">
    <property type="entry name" value="N-(5'-PHOSPHORIBOSYL)ANTHRANILATE ISOMERASE"/>
    <property type="match status" value="1"/>
</dbReference>
<dbReference type="Proteomes" id="UP000607281">
    <property type="component" value="Unassembled WGS sequence"/>
</dbReference>
<comment type="catalytic activity">
    <reaction evidence="1 9">
        <text>N-(5-phospho-beta-D-ribosyl)anthranilate = 1-(2-carboxyphenylamino)-1-deoxy-D-ribulose 5-phosphate</text>
        <dbReference type="Rhea" id="RHEA:21540"/>
        <dbReference type="ChEBI" id="CHEBI:18277"/>
        <dbReference type="ChEBI" id="CHEBI:58613"/>
        <dbReference type="EC" id="5.3.1.24"/>
    </reaction>
</comment>
<evidence type="ECO:0000259" key="10">
    <source>
        <dbReference type="Pfam" id="PF00697"/>
    </source>
</evidence>
<gene>
    <name evidence="9" type="primary">trpF</name>
    <name evidence="11" type="ORF">H6G18_09355</name>
</gene>
<dbReference type="PANTHER" id="PTHR42894:SF1">
    <property type="entry name" value="N-(5'-PHOSPHORIBOSYL)ANTHRANILATE ISOMERASE"/>
    <property type="match status" value="1"/>
</dbReference>
<keyword evidence="12" id="KW-1185">Reference proteome</keyword>
<dbReference type="InterPro" id="IPR011060">
    <property type="entry name" value="RibuloseP-bd_barrel"/>
</dbReference>
<dbReference type="RefSeq" id="WP_190406809.1">
    <property type="nucleotide sequence ID" value="NZ_JACJRF010000012.1"/>
</dbReference>
<protein>
    <recommendedName>
        <fullName evidence="4 9">N-(5'-phosphoribosyl)anthranilate isomerase</fullName>
        <shortName evidence="9">PRAI</shortName>
        <ecNumber evidence="3 9">5.3.1.24</ecNumber>
    </recommendedName>
</protein>
<dbReference type="HAMAP" id="MF_00135">
    <property type="entry name" value="PRAI"/>
    <property type="match status" value="1"/>
</dbReference>
<proteinExistence type="inferred from homology"/>
<dbReference type="GO" id="GO:0004640">
    <property type="term" value="F:phosphoribosylanthranilate isomerase activity"/>
    <property type="evidence" value="ECO:0007669"/>
    <property type="project" value="UniProtKB-EC"/>
</dbReference>
<reference evidence="11 12" key="1">
    <citation type="journal article" date="2020" name="ISME J.">
        <title>Comparative genomics reveals insights into cyanobacterial evolution and habitat adaptation.</title>
        <authorList>
            <person name="Chen M.Y."/>
            <person name="Teng W.K."/>
            <person name="Zhao L."/>
            <person name="Hu C.X."/>
            <person name="Zhou Y.K."/>
            <person name="Han B.P."/>
            <person name="Song L.R."/>
            <person name="Shu W.S."/>
        </authorList>
    </citation>
    <scope>NUCLEOTIDE SEQUENCE [LARGE SCALE GENOMIC DNA]</scope>
    <source>
        <strain evidence="11 12">FACHB-260</strain>
    </source>
</reference>
<evidence type="ECO:0000313" key="11">
    <source>
        <dbReference type="EMBL" id="MBD2344353.1"/>
    </source>
</evidence>